<dbReference type="InterPro" id="IPR006312">
    <property type="entry name" value="TatA/E"/>
</dbReference>
<dbReference type="GO" id="GO:0008320">
    <property type="term" value="F:protein transmembrane transporter activity"/>
    <property type="evidence" value="ECO:0007669"/>
    <property type="project" value="UniProtKB-UniRule"/>
</dbReference>
<dbReference type="GO" id="GO:0043953">
    <property type="term" value="P:protein transport by the Tat complex"/>
    <property type="evidence" value="ECO:0007669"/>
    <property type="project" value="UniProtKB-UniRule"/>
</dbReference>
<comment type="subunit">
    <text evidence="9">The Tat system comprises two distinct complexes: a TatABC complex, containing multiple copies of TatA, TatB and TatC subunits, and a separate TatA complex, containing only TatA subunits. Substrates initially bind to the TatABC complex, which probably triggers association of the separate TatA complex to form the active translocon.</text>
</comment>
<evidence type="ECO:0000256" key="5">
    <source>
        <dbReference type="ARBA" id="ARBA00022927"/>
    </source>
</evidence>
<dbReference type="Pfam" id="PF02416">
    <property type="entry name" value="TatA_B_E"/>
    <property type="match status" value="1"/>
</dbReference>
<dbReference type="Proteomes" id="UP001139485">
    <property type="component" value="Unassembled WGS sequence"/>
</dbReference>
<comment type="similarity">
    <text evidence="9">Belongs to the TatA/E family.</text>
</comment>
<gene>
    <name evidence="9 11" type="primary">tatA</name>
    <name evidence="11" type="ORF">M8330_01600</name>
</gene>
<evidence type="ECO:0000256" key="2">
    <source>
        <dbReference type="ARBA" id="ARBA00022448"/>
    </source>
</evidence>
<dbReference type="EMBL" id="JAMOIL010000001">
    <property type="protein sequence ID" value="MCM0618986.1"/>
    <property type="molecule type" value="Genomic_DNA"/>
</dbReference>
<dbReference type="RefSeq" id="WP_250054457.1">
    <property type="nucleotide sequence ID" value="NZ_JAMJPH010000020.1"/>
</dbReference>
<keyword evidence="3 9" id="KW-1003">Cell membrane</keyword>
<evidence type="ECO:0000256" key="10">
    <source>
        <dbReference type="SAM" id="MobiDB-lite"/>
    </source>
</evidence>
<evidence type="ECO:0000256" key="8">
    <source>
        <dbReference type="ARBA" id="ARBA00023136"/>
    </source>
</evidence>
<evidence type="ECO:0000256" key="3">
    <source>
        <dbReference type="ARBA" id="ARBA00022475"/>
    </source>
</evidence>
<dbReference type="HAMAP" id="MF_00236">
    <property type="entry name" value="TatA_E"/>
    <property type="match status" value="1"/>
</dbReference>
<comment type="caution">
    <text evidence="11">The sequence shown here is derived from an EMBL/GenBank/DDBJ whole genome shotgun (WGS) entry which is preliminary data.</text>
</comment>
<dbReference type="NCBIfam" id="NF001854">
    <property type="entry name" value="PRK00575.1"/>
    <property type="match status" value="1"/>
</dbReference>
<name>A0A9X2D441_9ACTN</name>
<feature type="transmembrane region" description="Helical" evidence="9">
    <location>
        <begin position="12"/>
        <end position="30"/>
    </location>
</feature>
<evidence type="ECO:0000313" key="11">
    <source>
        <dbReference type="EMBL" id="MCM0618986.1"/>
    </source>
</evidence>
<comment type="function">
    <text evidence="9">Part of the twin-arginine translocation (Tat) system that transports large folded proteins containing a characteristic twin-arginine motif in their signal peptide across membranes. TatA could form the protein-conducting channel of the Tat system.</text>
</comment>
<keyword evidence="2 9" id="KW-0813">Transport</keyword>
<organism evidence="11 12">
    <name type="scientific">Nocardioides bruguierae</name>
    <dbReference type="NCBI Taxonomy" id="2945102"/>
    <lineage>
        <taxon>Bacteria</taxon>
        <taxon>Bacillati</taxon>
        <taxon>Actinomycetota</taxon>
        <taxon>Actinomycetes</taxon>
        <taxon>Propionibacteriales</taxon>
        <taxon>Nocardioidaceae</taxon>
        <taxon>Nocardioides</taxon>
    </lineage>
</organism>
<evidence type="ECO:0000313" key="12">
    <source>
        <dbReference type="Proteomes" id="UP001139485"/>
    </source>
</evidence>
<dbReference type="InterPro" id="IPR003369">
    <property type="entry name" value="TatA/B/E"/>
</dbReference>
<reference evidence="11" key="1">
    <citation type="submission" date="2022-05" db="EMBL/GenBank/DDBJ databases">
        <authorList>
            <person name="Tuo L."/>
        </authorList>
    </citation>
    <scope>NUCLEOTIDE SEQUENCE</scope>
    <source>
        <strain evidence="11">BSK12Z-4</strain>
    </source>
</reference>
<evidence type="ECO:0000256" key="6">
    <source>
        <dbReference type="ARBA" id="ARBA00022989"/>
    </source>
</evidence>
<dbReference type="GO" id="GO:0033281">
    <property type="term" value="C:TAT protein transport complex"/>
    <property type="evidence" value="ECO:0007669"/>
    <property type="project" value="UniProtKB-UniRule"/>
</dbReference>
<comment type="subcellular location">
    <subcellularLocation>
        <location evidence="1 9">Cell membrane</location>
        <topology evidence="1 9">Single-pass membrane protein</topology>
    </subcellularLocation>
</comment>
<keyword evidence="7 9" id="KW-0811">Translocation</keyword>
<keyword evidence="5 9" id="KW-0653">Protein transport</keyword>
<dbReference type="NCBIfam" id="TIGR01411">
    <property type="entry name" value="tatAE"/>
    <property type="match status" value="1"/>
</dbReference>
<keyword evidence="6 9" id="KW-1133">Transmembrane helix</keyword>
<accession>A0A9X2D441</accession>
<protein>
    <recommendedName>
        <fullName evidence="9">Sec-independent protein translocase protein TatA</fullName>
    </recommendedName>
</protein>
<feature type="region of interest" description="Disordered" evidence="10">
    <location>
        <begin position="49"/>
        <end position="92"/>
    </location>
</feature>
<evidence type="ECO:0000256" key="9">
    <source>
        <dbReference type="HAMAP-Rule" id="MF_00236"/>
    </source>
</evidence>
<proteinExistence type="inferred from homology"/>
<dbReference type="AlphaFoldDB" id="A0A9X2D441"/>
<keyword evidence="4 9" id="KW-0812">Transmembrane</keyword>
<sequence>MISPFLAMPQGAEWIVILVIVILVFGAAKLPDLARSTGQALRIFKSETKALKDDDEKDAPEGTTQRSSAELPSTTAEQTGVVRDESTDKHHG</sequence>
<feature type="compositionally biased region" description="Polar residues" evidence="10">
    <location>
        <begin position="62"/>
        <end position="78"/>
    </location>
</feature>
<keyword evidence="8 9" id="KW-0472">Membrane</keyword>
<evidence type="ECO:0000256" key="1">
    <source>
        <dbReference type="ARBA" id="ARBA00004162"/>
    </source>
</evidence>
<dbReference type="PANTHER" id="PTHR42982:SF8">
    <property type="entry name" value="SEC-INDEPENDENT PROTEIN TRANSLOCASE PROTEIN TATA"/>
    <property type="match status" value="1"/>
</dbReference>
<dbReference type="PANTHER" id="PTHR42982">
    <property type="entry name" value="SEC-INDEPENDENT PROTEIN TRANSLOCASE PROTEIN TATA"/>
    <property type="match status" value="1"/>
</dbReference>
<feature type="compositionally biased region" description="Basic and acidic residues" evidence="10">
    <location>
        <begin position="82"/>
        <end position="92"/>
    </location>
</feature>
<evidence type="ECO:0000256" key="4">
    <source>
        <dbReference type="ARBA" id="ARBA00022692"/>
    </source>
</evidence>
<dbReference type="Gene3D" id="1.20.5.3310">
    <property type="match status" value="1"/>
</dbReference>
<keyword evidence="12" id="KW-1185">Reference proteome</keyword>
<evidence type="ECO:0000256" key="7">
    <source>
        <dbReference type="ARBA" id="ARBA00023010"/>
    </source>
</evidence>